<evidence type="ECO:0000256" key="2">
    <source>
        <dbReference type="ARBA" id="ARBA00022649"/>
    </source>
</evidence>
<proteinExistence type="inferred from homology"/>
<evidence type="ECO:0000256" key="1">
    <source>
        <dbReference type="ARBA" id="ARBA00001946"/>
    </source>
</evidence>
<evidence type="ECO:0000313" key="12">
    <source>
        <dbReference type="Proteomes" id="UP000177407"/>
    </source>
</evidence>
<comment type="caution">
    <text evidence="11">The sequence shown here is derived from an EMBL/GenBank/DDBJ whole genome shotgun (WGS) entry which is preliminary data.</text>
</comment>
<dbReference type="GO" id="GO:0016779">
    <property type="term" value="F:nucleotidyltransferase activity"/>
    <property type="evidence" value="ECO:0007669"/>
    <property type="project" value="UniProtKB-KW"/>
</dbReference>
<dbReference type="PANTHER" id="PTHR33571">
    <property type="entry name" value="SSL8005 PROTEIN"/>
    <property type="match status" value="1"/>
</dbReference>
<keyword evidence="7" id="KW-0067">ATP-binding</keyword>
<keyword evidence="3" id="KW-0808">Transferase</keyword>
<name>A0A1F5S285_9BACT</name>
<evidence type="ECO:0000256" key="8">
    <source>
        <dbReference type="ARBA" id="ARBA00022842"/>
    </source>
</evidence>
<dbReference type="InterPro" id="IPR052038">
    <property type="entry name" value="Type-VII_TA_antitoxin"/>
</dbReference>
<protein>
    <recommendedName>
        <fullName evidence="10">Polymerase nucleotidyl transferase domain-containing protein</fullName>
    </recommendedName>
</protein>
<keyword evidence="8" id="KW-0460">Magnesium</keyword>
<comment type="similarity">
    <text evidence="9">Belongs to the MntA antitoxin family.</text>
</comment>
<evidence type="ECO:0000256" key="4">
    <source>
        <dbReference type="ARBA" id="ARBA00022695"/>
    </source>
</evidence>
<dbReference type="AlphaFoldDB" id="A0A1F5S285"/>
<dbReference type="InterPro" id="IPR043519">
    <property type="entry name" value="NT_sf"/>
</dbReference>
<dbReference type="CDD" id="cd05403">
    <property type="entry name" value="NT_KNTase_like"/>
    <property type="match status" value="1"/>
</dbReference>
<evidence type="ECO:0000256" key="6">
    <source>
        <dbReference type="ARBA" id="ARBA00022741"/>
    </source>
</evidence>
<dbReference type="PANTHER" id="PTHR33571:SF19">
    <property type="entry name" value="PROTEIN ADENYLYLTRANSFERASE MJ0128-RELATED"/>
    <property type="match status" value="1"/>
</dbReference>
<dbReference type="GO" id="GO:0005524">
    <property type="term" value="F:ATP binding"/>
    <property type="evidence" value="ECO:0007669"/>
    <property type="project" value="UniProtKB-KW"/>
</dbReference>
<gene>
    <name evidence="11" type="ORF">A2257_03565</name>
</gene>
<keyword evidence="2" id="KW-1277">Toxin-antitoxin system</keyword>
<dbReference type="EMBL" id="MFGA01000020">
    <property type="protein sequence ID" value="OGF20817.1"/>
    <property type="molecule type" value="Genomic_DNA"/>
</dbReference>
<dbReference type="GO" id="GO:0046872">
    <property type="term" value="F:metal ion binding"/>
    <property type="evidence" value="ECO:0007669"/>
    <property type="project" value="UniProtKB-KW"/>
</dbReference>
<dbReference type="InterPro" id="IPR002934">
    <property type="entry name" value="Polymerase_NTP_transf_dom"/>
</dbReference>
<dbReference type="SUPFAM" id="SSF81301">
    <property type="entry name" value="Nucleotidyltransferase"/>
    <property type="match status" value="1"/>
</dbReference>
<accession>A0A1F5S285</accession>
<sequence length="98" mass="11277">MSKELKRQLKIIDENLEKFRKDYCIKKIGIFGSVARGAEKRKSDIDILVEFGEPIGIFKFIELENNLTKLLKRKVDLVSKGALKPILKNAILKEVVYV</sequence>
<comment type="cofactor">
    <cofactor evidence="1">
        <name>Mg(2+)</name>
        <dbReference type="ChEBI" id="CHEBI:18420"/>
    </cofactor>
</comment>
<evidence type="ECO:0000313" key="11">
    <source>
        <dbReference type="EMBL" id="OGF20817.1"/>
    </source>
</evidence>
<keyword evidence="6" id="KW-0547">Nucleotide-binding</keyword>
<dbReference type="Proteomes" id="UP000177407">
    <property type="component" value="Unassembled WGS sequence"/>
</dbReference>
<evidence type="ECO:0000259" key="10">
    <source>
        <dbReference type="Pfam" id="PF01909"/>
    </source>
</evidence>
<evidence type="ECO:0000256" key="5">
    <source>
        <dbReference type="ARBA" id="ARBA00022723"/>
    </source>
</evidence>
<evidence type="ECO:0000256" key="9">
    <source>
        <dbReference type="ARBA" id="ARBA00038276"/>
    </source>
</evidence>
<organism evidence="11 12">
    <name type="scientific">Candidatus Falkowbacteria bacterium RIFOXYA2_FULL_38_12</name>
    <dbReference type="NCBI Taxonomy" id="1797993"/>
    <lineage>
        <taxon>Bacteria</taxon>
        <taxon>Candidatus Falkowiibacteriota</taxon>
    </lineage>
</organism>
<evidence type="ECO:0000256" key="3">
    <source>
        <dbReference type="ARBA" id="ARBA00022679"/>
    </source>
</evidence>
<keyword evidence="4" id="KW-0548">Nucleotidyltransferase</keyword>
<dbReference type="Pfam" id="PF01909">
    <property type="entry name" value="NTP_transf_2"/>
    <property type="match status" value="1"/>
</dbReference>
<feature type="domain" description="Polymerase nucleotidyl transferase" evidence="10">
    <location>
        <begin position="16"/>
        <end position="97"/>
    </location>
</feature>
<keyword evidence="5" id="KW-0479">Metal-binding</keyword>
<evidence type="ECO:0000256" key="7">
    <source>
        <dbReference type="ARBA" id="ARBA00022840"/>
    </source>
</evidence>
<reference evidence="11 12" key="1">
    <citation type="journal article" date="2016" name="Nat. Commun.">
        <title>Thousands of microbial genomes shed light on interconnected biogeochemical processes in an aquifer system.</title>
        <authorList>
            <person name="Anantharaman K."/>
            <person name="Brown C.T."/>
            <person name="Hug L.A."/>
            <person name="Sharon I."/>
            <person name="Castelle C.J."/>
            <person name="Probst A.J."/>
            <person name="Thomas B.C."/>
            <person name="Singh A."/>
            <person name="Wilkins M.J."/>
            <person name="Karaoz U."/>
            <person name="Brodie E.L."/>
            <person name="Williams K.H."/>
            <person name="Hubbard S.S."/>
            <person name="Banfield J.F."/>
        </authorList>
    </citation>
    <scope>NUCLEOTIDE SEQUENCE [LARGE SCALE GENOMIC DNA]</scope>
</reference>
<dbReference type="Gene3D" id="3.30.460.10">
    <property type="entry name" value="Beta Polymerase, domain 2"/>
    <property type="match status" value="1"/>
</dbReference>